<gene>
    <name evidence="2" type="ORF">MACK_001424</name>
</gene>
<sequence>MNSRPNRKRITAKLARNNLKIDFFSNSTEPSGEDSTLDAEPVRRKSNSERQSINLKKLLRNKEEYERVREESEKFYSTLENYEGSPDFSEVVVMDQESLVNSSRLGDGNLDTLVPIATRKGVSSYGVILIKPNSVYGPLINTRGTMVIVFIEIENGMVFFESLNSIKKKRTRCKRRIQVLVIPDEAFVIHNESSDVTARLLAISCSKKWKNFDNLRFKEVVALE</sequence>
<evidence type="ECO:0000313" key="2">
    <source>
        <dbReference type="EMBL" id="UKK02070.1"/>
    </source>
</evidence>
<organism evidence="2 3">
    <name type="scientific">Theileria orientalis</name>
    <dbReference type="NCBI Taxonomy" id="68886"/>
    <lineage>
        <taxon>Eukaryota</taxon>
        <taxon>Sar</taxon>
        <taxon>Alveolata</taxon>
        <taxon>Apicomplexa</taxon>
        <taxon>Aconoidasida</taxon>
        <taxon>Piroplasmida</taxon>
        <taxon>Theileriidae</taxon>
        <taxon>Theileria</taxon>
    </lineage>
</organism>
<dbReference type="AlphaFoldDB" id="A0A976QTG1"/>
<reference evidence="2" key="1">
    <citation type="submission" date="2022-07" db="EMBL/GenBank/DDBJ databases">
        <title>Evaluation of T. orientalis genome assembly methods using nanopore sequencing and analysis of variation between genomes.</title>
        <authorList>
            <person name="Yam J."/>
            <person name="Micallef M.L."/>
            <person name="Liu M."/>
            <person name="Djordjevic S.P."/>
            <person name="Bogema D.R."/>
            <person name="Jenkins C."/>
        </authorList>
    </citation>
    <scope>NUCLEOTIDE SEQUENCE</scope>
    <source>
        <strain evidence="2">Goon Nure</strain>
    </source>
</reference>
<dbReference type="Proteomes" id="UP000244811">
    <property type="component" value="Chromosome 2"/>
</dbReference>
<feature type="region of interest" description="Disordered" evidence="1">
    <location>
        <begin position="25"/>
        <end position="49"/>
    </location>
</feature>
<dbReference type="EMBL" id="CP056071">
    <property type="protein sequence ID" value="UKK02070.1"/>
    <property type="molecule type" value="Genomic_DNA"/>
</dbReference>
<evidence type="ECO:0000256" key="1">
    <source>
        <dbReference type="SAM" id="MobiDB-lite"/>
    </source>
</evidence>
<proteinExistence type="predicted"/>
<name>A0A976QTG1_THEOR</name>
<protein>
    <submittedName>
        <fullName evidence="2">Uncharacterized protein</fullName>
    </submittedName>
</protein>
<accession>A0A976QTG1</accession>
<evidence type="ECO:0000313" key="3">
    <source>
        <dbReference type="Proteomes" id="UP000244811"/>
    </source>
</evidence>